<dbReference type="Pfam" id="PF00106">
    <property type="entry name" value="adh_short"/>
    <property type="match status" value="1"/>
</dbReference>
<dbReference type="InterPro" id="IPR036291">
    <property type="entry name" value="NAD(P)-bd_dom_sf"/>
</dbReference>
<keyword evidence="4" id="KW-1185">Reference proteome</keyword>
<dbReference type="PANTHER" id="PTHR42879">
    <property type="entry name" value="3-OXOACYL-(ACYL-CARRIER-PROTEIN) REDUCTASE"/>
    <property type="match status" value="1"/>
</dbReference>
<dbReference type="PRINTS" id="PR00080">
    <property type="entry name" value="SDRFAMILY"/>
</dbReference>
<dbReference type="EMBL" id="JAIQZE010000001">
    <property type="protein sequence ID" value="MBZ9777298.1"/>
    <property type="molecule type" value="Genomic_DNA"/>
</dbReference>
<name>A0ABS7XED5_9FLAO</name>
<accession>A0ABS7XED5</accession>
<dbReference type="RefSeq" id="WP_224459684.1">
    <property type="nucleotide sequence ID" value="NZ_JAIQZE010000001.1"/>
</dbReference>
<dbReference type="InterPro" id="IPR050259">
    <property type="entry name" value="SDR"/>
</dbReference>
<reference evidence="4" key="1">
    <citation type="submission" date="2023-07" db="EMBL/GenBank/DDBJ databases">
        <title>Novel species isolated from saline lakes on Tibetan Plateau.</title>
        <authorList>
            <person name="Lu H."/>
        </authorList>
    </citation>
    <scope>NUCLEOTIDE SEQUENCE [LARGE SCALE GENOMIC DNA]</scope>
    <source>
        <strain evidence="4">CAK8W</strain>
    </source>
</reference>
<gene>
    <name evidence="3" type="ORF">LB452_00045</name>
</gene>
<dbReference type="PRINTS" id="PR00081">
    <property type="entry name" value="GDHRDH"/>
</dbReference>
<dbReference type="Proteomes" id="UP001199314">
    <property type="component" value="Unassembled WGS sequence"/>
</dbReference>
<evidence type="ECO:0000313" key="3">
    <source>
        <dbReference type="EMBL" id="MBZ9777298.1"/>
    </source>
</evidence>
<dbReference type="InterPro" id="IPR002347">
    <property type="entry name" value="SDR_fam"/>
</dbReference>
<proteinExistence type="inferred from homology"/>
<evidence type="ECO:0000256" key="2">
    <source>
        <dbReference type="RuleBase" id="RU000363"/>
    </source>
</evidence>
<sequence>MIDIKNKTAFVTGSSRGIGQQIVVGLANLGCNIIVHGRKKENCNKTLEFLKPYNVKVNVVHGELSEEKSINDVIKQVKNLNVKVDILYNNAAIMTSYKEDFWSHSWEEWMESMKTNVLSVYALSSAFIPGMVENGFGRVINLVSGIKDQPELLPYSVSKWAASKITIDLAVKFEGTGVRINSLDPQWISTNLGGEFADHSVEEVLPGALKPVLIDDDGPNGETFSAID</sequence>
<dbReference type="CDD" id="cd05233">
    <property type="entry name" value="SDR_c"/>
    <property type="match status" value="1"/>
</dbReference>
<protein>
    <submittedName>
        <fullName evidence="3">SDR family oxidoreductase</fullName>
    </submittedName>
</protein>
<comment type="caution">
    <text evidence="3">The sequence shown here is derived from an EMBL/GenBank/DDBJ whole genome shotgun (WGS) entry which is preliminary data.</text>
</comment>
<dbReference type="PANTHER" id="PTHR42879:SF2">
    <property type="entry name" value="3-OXOACYL-[ACYL-CARRIER-PROTEIN] REDUCTASE FABG"/>
    <property type="match status" value="1"/>
</dbReference>
<evidence type="ECO:0000256" key="1">
    <source>
        <dbReference type="ARBA" id="ARBA00006484"/>
    </source>
</evidence>
<dbReference type="Gene3D" id="3.40.50.720">
    <property type="entry name" value="NAD(P)-binding Rossmann-like Domain"/>
    <property type="match status" value="1"/>
</dbReference>
<comment type="similarity">
    <text evidence="1 2">Belongs to the short-chain dehydrogenases/reductases (SDR) family.</text>
</comment>
<dbReference type="SUPFAM" id="SSF51735">
    <property type="entry name" value="NAD(P)-binding Rossmann-fold domains"/>
    <property type="match status" value="1"/>
</dbReference>
<evidence type="ECO:0000313" key="4">
    <source>
        <dbReference type="Proteomes" id="UP001199314"/>
    </source>
</evidence>
<organism evidence="3 4">
    <name type="scientific">Psychroflexus longus</name>
    <dbReference type="NCBI Taxonomy" id="2873596"/>
    <lineage>
        <taxon>Bacteria</taxon>
        <taxon>Pseudomonadati</taxon>
        <taxon>Bacteroidota</taxon>
        <taxon>Flavobacteriia</taxon>
        <taxon>Flavobacteriales</taxon>
        <taxon>Flavobacteriaceae</taxon>
        <taxon>Psychroflexus</taxon>
    </lineage>
</organism>